<dbReference type="PANTHER" id="PTHR13887:SF14">
    <property type="entry name" value="DISULFIDE BOND FORMATION PROTEIN D"/>
    <property type="match status" value="1"/>
</dbReference>
<dbReference type="AlphaFoldDB" id="A0A0K8NV09"/>
<dbReference type="InterPro" id="IPR012336">
    <property type="entry name" value="Thioredoxin-like_fold"/>
</dbReference>
<keyword evidence="4" id="KW-1015">Disulfide bond</keyword>
<keyword evidence="5" id="KW-0676">Redox-active center</keyword>
<dbReference type="Pfam" id="PF13462">
    <property type="entry name" value="Thioredoxin_4"/>
    <property type="match status" value="1"/>
</dbReference>
<dbReference type="SUPFAM" id="SSF52833">
    <property type="entry name" value="Thioredoxin-like"/>
    <property type="match status" value="1"/>
</dbReference>
<protein>
    <submittedName>
        <fullName evidence="7">Outer membrane protein</fullName>
    </submittedName>
</protein>
<dbReference type="PROSITE" id="PS51352">
    <property type="entry name" value="THIOREDOXIN_2"/>
    <property type="match status" value="1"/>
</dbReference>
<evidence type="ECO:0000256" key="3">
    <source>
        <dbReference type="ARBA" id="ARBA00023002"/>
    </source>
</evidence>
<evidence type="ECO:0000256" key="4">
    <source>
        <dbReference type="ARBA" id="ARBA00023157"/>
    </source>
</evidence>
<comment type="similarity">
    <text evidence="1">Belongs to the thioredoxin family. DsbA subfamily.</text>
</comment>
<dbReference type="Gene3D" id="3.40.30.10">
    <property type="entry name" value="Glutaredoxin"/>
    <property type="match status" value="1"/>
</dbReference>
<dbReference type="STRING" id="1547922.ISF6_4000"/>
<comment type="caution">
    <text evidence="7">The sequence shown here is derived from an EMBL/GenBank/DDBJ whole genome shotgun (WGS) entry which is preliminary data.</text>
</comment>
<dbReference type="InterPro" id="IPR036249">
    <property type="entry name" value="Thioredoxin-like_sf"/>
</dbReference>
<dbReference type="Proteomes" id="UP000037660">
    <property type="component" value="Unassembled WGS sequence"/>
</dbReference>
<reference evidence="8" key="1">
    <citation type="submission" date="2015-07" db="EMBL/GenBank/DDBJ databases">
        <title>Discovery of a poly(ethylene terephthalate assimilation.</title>
        <authorList>
            <person name="Yoshida S."/>
            <person name="Hiraga K."/>
            <person name="Takehana T."/>
            <person name="Taniguchi I."/>
            <person name="Yamaji H."/>
            <person name="Maeda Y."/>
            <person name="Toyohara K."/>
            <person name="Miyamoto K."/>
            <person name="Kimura Y."/>
            <person name="Oda K."/>
        </authorList>
    </citation>
    <scope>NUCLEOTIDE SEQUENCE [LARGE SCALE GENOMIC DNA]</scope>
    <source>
        <strain evidence="8">NBRC 110686 / TISTR 2288 / 201-F6</strain>
    </source>
</reference>
<sequence length="218" mass="23941">MNRKWIVLGTAAAVVLAFVVGVAVFTNRSNQEVKQAAQTNSDALVRPHSAVFGNPAAKVTIVEFFDPSCETCRAFYPIVKGMVNASFGQVRLVMRNAPLHHGSDTAVKILEAARVQGKYWEALERALAAQPQWASHDRPQPDMIWTLIGDIGLDMTKARADADGPTIDQLLRQDIADMQALKVDRTPGFFVNGTPLREFGQAQLKALVEQELKKSATR</sequence>
<organism evidence="7 8">
    <name type="scientific">Piscinibacter sakaiensis</name>
    <name type="common">Ideonella sakaiensis</name>
    <dbReference type="NCBI Taxonomy" id="1547922"/>
    <lineage>
        <taxon>Bacteria</taxon>
        <taxon>Pseudomonadati</taxon>
        <taxon>Pseudomonadota</taxon>
        <taxon>Betaproteobacteria</taxon>
        <taxon>Burkholderiales</taxon>
        <taxon>Sphaerotilaceae</taxon>
        <taxon>Piscinibacter</taxon>
    </lineage>
</organism>
<keyword evidence="2" id="KW-0732">Signal</keyword>
<feature type="domain" description="Thioredoxin" evidence="6">
    <location>
        <begin position="27"/>
        <end position="209"/>
    </location>
</feature>
<dbReference type="EMBL" id="BBYR01000006">
    <property type="protein sequence ID" value="GAP34221.1"/>
    <property type="molecule type" value="Genomic_DNA"/>
</dbReference>
<keyword evidence="3" id="KW-0560">Oxidoreductase</keyword>
<evidence type="ECO:0000256" key="2">
    <source>
        <dbReference type="ARBA" id="ARBA00022729"/>
    </source>
</evidence>
<accession>A0A0K8NV09</accession>
<dbReference type="GO" id="GO:0016491">
    <property type="term" value="F:oxidoreductase activity"/>
    <property type="evidence" value="ECO:0007669"/>
    <property type="project" value="UniProtKB-KW"/>
</dbReference>
<evidence type="ECO:0000313" key="7">
    <source>
        <dbReference type="EMBL" id="GAP34221.1"/>
    </source>
</evidence>
<evidence type="ECO:0000256" key="5">
    <source>
        <dbReference type="ARBA" id="ARBA00023284"/>
    </source>
</evidence>
<keyword evidence="8" id="KW-1185">Reference proteome</keyword>
<gene>
    <name evidence="7" type="ORF">ISF6_4000</name>
</gene>
<evidence type="ECO:0000256" key="1">
    <source>
        <dbReference type="ARBA" id="ARBA00005791"/>
    </source>
</evidence>
<reference evidence="7 8" key="2">
    <citation type="journal article" date="2016" name="Science">
        <title>A bacterium that degrades and assimilates poly(ethylene terephthalate).</title>
        <authorList>
            <person name="Yoshida S."/>
            <person name="Hiraga K."/>
            <person name="Takehana T."/>
            <person name="Taniguchi I."/>
            <person name="Yamaji H."/>
            <person name="Maeda Y."/>
            <person name="Toyohara K."/>
            <person name="Miyamoto K."/>
            <person name="Kimura Y."/>
            <person name="Oda K."/>
        </authorList>
    </citation>
    <scope>NUCLEOTIDE SEQUENCE [LARGE SCALE GENOMIC DNA]</scope>
    <source>
        <strain evidence="8">NBRC 110686 / TISTR 2288 / 201-F6</strain>
    </source>
</reference>
<evidence type="ECO:0000313" key="8">
    <source>
        <dbReference type="Proteomes" id="UP000037660"/>
    </source>
</evidence>
<name>A0A0K8NV09_PISS1</name>
<dbReference type="InterPro" id="IPR013766">
    <property type="entry name" value="Thioredoxin_domain"/>
</dbReference>
<proteinExistence type="inferred from homology"/>
<dbReference type="OrthoDB" id="9780340at2"/>
<dbReference type="RefSeq" id="WP_054018349.1">
    <property type="nucleotide sequence ID" value="NZ_BBYR01000006.1"/>
</dbReference>
<evidence type="ECO:0000259" key="6">
    <source>
        <dbReference type="PROSITE" id="PS51352"/>
    </source>
</evidence>
<dbReference type="PANTHER" id="PTHR13887">
    <property type="entry name" value="GLUTATHIONE S-TRANSFERASE KAPPA"/>
    <property type="match status" value="1"/>
</dbReference>